<dbReference type="RefSeq" id="WP_128995573.1">
    <property type="nucleotide sequence ID" value="NZ_PDKN01000002.1"/>
</dbReference>
<evidence type="ECO:0000313" key="2">
    <source>
        <dbReference type="Proteomes" id="UP000290657"/>
    </source>
</evidence>
<dbReference type="Proteomes" id="UP000290657">
    <property type="component" value="Unassembled WGS sequence"/>
</dbReference>
<accession>A0A4Q0XUJ1</accession>
<protein>
    <submittedName>
        <fullName evidence="1">Uncharacterized protein</fullName>
    </submittedName>
</protein>
<dbReference type="EMBL" id="PDKN01000002">
    <property type="protein sequence ID" value="RXJ60224.1"/>
    <property type="molecule type" value="Genomic_DNA"/>
</dbReference>
<name>A0A4Q0XUJ1_9BACT</name>
<organism evidence="1 2">
    <name type="scientific">Candidatus Marinarcus aquaticus</name>
    <dbReference type="NCBI Taxonomy" id="2044504"/>
    <lineage>
        <taxon>Bacteria</taxon>
        <taxon>Pseudomonadati</taxon>
        <taxon>Campylobacterota</taxon>
        <taxon>Epsilonproteobacteria</taxon>
        <taxon>Campylobacterales</taxon>
        <taxon>Arcobacteraceae</taxon>
        <taxon>Candidatus Marinarcus</taxon>
    </lineage>
</organism>
<gene>
    <name evidence="1" type="ORF">CRV04_04270</name>
</gene>
<sequence>MSEMGFSKSKEYLPQFDQFQKINAQRRLFLEFFNHQVCKELRFNKQEIKRCEHLPLCDVFVQKIMSLLDVSFVPFHLNGSPKIKKITSFFDNDIQKLFNMKHNTTTRAFLQQKNCSLALKLFNMIGGTNLTLKVSAQSSFEQFIVKKLLRDQKTRCIEKESDCINIISSQVDDIKIFPYWNFFEDKKECIIDEHISKAVQCIKETHYKNIYLVYPKDNHFNKHLQVKIPEFENNKLCSEYGIKIIPYSLRSILR</sequence>
<comment type="caution">
    <text evidence="1">The sequence shown here is derived from an EMBL/GenBank/DDBJ whole genome shotgun (WGS) entry which is preliminary data.</text>
</comment>
<proteinExistence type="predicted"/>
<dbReference type="AlphaFoldDB" id="A0A4Q0XUJ1"/>
<dbReference type="OrthoDB" id="5339562at2"/>
<keyword evidence="2" id="KW-1185">Reference proteome</keyword>
<reference evidence="1 2" key="1">
    <citation type="submission" date="2017-10" db="EMBL/GenBank/DDBJ databases">
        <title>Genomics of the genus Arcobacter.</title>
        <authorList>
            <person name="Perez-Cataluna A."/>
            <person name="Figueras M.J."/>
        </authorList>
    </citation>
    <scope>NUCLEOTIDE SEQUENCE [LARGE SCALE GENOMIC DNA]</scope>
    <source>
        <strain evidence="1 2">CECT 8987</strain>
    </source>
</reference>
<evidence type="ECO:0000313" key="1">
    <source>
        <dbReference type="EMBL" id="RXJ60224.1"/>
    </source>
</evidence>